<evidence type="ECO:0000313" key="1">
    <source>
        <dbReference type="Proteomes" id="UP000887566"/>
    </source>
</evidence>
<reference evidence="2" key="1">
    <citation type="submission" date="2022-11" db="UniProtKB">
        <authorList>
            <consortium name="WormBaseParasite"/>
        </authorList>
    </citation>
    <scope>IDENTIFICATION</scope>
</reference>
<dbReference type="Proteomes" id="UP000887566">
    <property type="component" value="Unplaced"/>
</dbReference>
<dbReference type="AlphaFoldDB" id="A0A914URD0"/>
<organism evidence="1 2">
    <name type="scientific">Plectus sambesii</name>
    <dbReference type="NCBI Taxonomy" id="2011161"/>
    <lineage>
        <taxon>Eukaryota</taxon>
        <taxon>Metazoa</taxon>
        <taxon>Ecdysozoa</taxon>
        <taxon>Nematoda</taxon>
        <taxon>Chromadorea</taxon>
        <taxon>Plectida</taxon>
        <taxon>Plectina</taxon>
        <taxon>Plectoidea</taxon>
        <taxon>Plectidae</taxon>
        <taxon>Plectus</taxon>
    </lineage>
</organism>
<evidence type="ECO:0000313" key="2">
    <source>
        <dbReference type="WBParaSite" id="PSAMB.scaffold1159size35116.g11395.t1"/>
    </source>
</evidence>
<protein>
    <submittedName>
        <fullName evidence="2">Uncharacterized protein</fullName>
    </submittedName>
</protein>
<name>A0A914URD0_9BILA</name>
<accession>A0A914URD0</accession>
<sequence>MTSLLTAAAPTRPCLLSEGICRGNLAERHFRAEVWEWGAVGAFTCVERCFGLRTDYVVEQDDNDDNNEEMPGRSRIESLDALPSVVIDCLFSGWHRTDAISDGPTHHTMDYHRTRHPPTFNSALLFFPSARRAAPNSPLAQSTSAPG</sequence>
<proteinExistence type="predicted"/>
<keyword evidence="1" id="KW-1185">Reference proteome</keyword>
<dbReference type="WBParaSite" id="PSAMB.scaffold1159size35116.g11395.t1">
    <property type="protein sequence ID" value="PSAMB.scaffold1159size35116.g11395.t1"/>
    <property type="gene ID" value="PSAMB.scaffold1159size35116.g11395"/>
</dbReference>